<dbReference type="Proteomes" id="UP000297070">
    <property type="component" value="Segment"/>
</dbReference>
<proteinExistence type="predicted"/>
<keyword evidence="2" id="KW-1185">Reference proteome</keyword>
<dbReference type="KEGG" id="vg:55012868"/>
<evidence type="ECO:0000313" key="1">
    <source>
        <dbReference type="EMBL" id="QBZ72651.1"/>
    </source>
</evidence>
<organism evidence="1 2">
    <name type="scientific">Gordonia phage GodonK</name>
    <dbReference type="NCBI Taxonomy" id="2562192"/>
    <lineage>
        <taxon>Viruses</taxon>
        <taxon>Duplodnaviria</taxon>
        <taxon>Heunggongvirae</taxon>
        <taxon>Uroviricota</taxon>
        <taxon>Caudoviricetes</taxon>
        <taxon>Godonkavirus</taxon>
        <taxon>Godonkavirus godonK</taxon>
    </lineage>
</organism>
<protein>
    <submittedName>
        <fullName evidence="1">Uncharacterized protein</fullName>
    </submittedName>
</protein>
<dbReference type="GeneID" id="55012868"/>
<dbReference type="RefSeq" id="YP_009821416.1">
    <property type="nucleotide sequence ID" value="NC_048176.1"/>
</dbReference>
<name>A0A4D6E2B0_9CAUD</name>
<dbReference type="EMBL" id="MK620899">
    <property type="protein sequence ID" value="QBZ72651.1"/>
    <property type="molecule type" value="Genomic_DNA"/>
</dbReference>
<reference evidence="1 2" key="1">
    <citation type="submission" date="2019-03" db="EMBL/GenBank/DDBJ databases">
        <authorList>
            <person name="Douthitt C."/>
            <person name="D'Elia T."/>
            <person name="Bockoras C."/>
            <person name="Boss C."/>
            <person name="Clemons M."/>
            <person name="Green W."/>
            <person name="Harel H."/>
            <person name="Larralde J."/>
            <person name="Lopez M."/>
            <person name="Magana D."/>
            <person name="Miguel M."/>
            <person name="Muschweck L."/>
            <person name="Olivos K."/>
            <person name="Racette D."/>
            <person name="Reynolds M."/>
            <person name="Ru Y."/>
            <person name="Santana M."/>
            <person name="Simon R."/>
            <person name="Smotrilla K."/>
            <person name="Sufficool B."/>
            <person name="Tamayo B."/>
            <person name="Tirado E."/>
            <person name="Vajanyi M."/>
            <person name="Weger M."/>
            <person name="Wehr A."/>
            <person name="Whitaker K."/>
            <person name="Garlena R.A."/>
            <person name="Russell D.A."/>
            <person name="Pope W.H."/>
            <person name="Jacobs-Sera D."/>
            <person name="Hatfull G.F."/>
        </authorList>
    </citation>
    <scope>NUCLEOTIDE SEQUENCE [LARGE SCALE GENOMIC DNA]</scope>
</reference>
<gene>
    <name evidence="1" type="primary">32</name>
    <name evidence="1" type="ORF">SEA_GODONK_32</name>
</gene>
<sequence length="60" mass="7440">MFIELPVCILDMHRTNFVFDHPYYRVQCSCEFMYVSTSHREVIREESRHMHWAKTGEMQW</sequence>
<evidence type="ECO:0000313" key="2">
    <source>
        <dbReference type="Proteomes" id="UP000297070"/>
    </source>
</evidence>
<accession>A0A4D6E2B0</accession>